<sequence>MKCLAAALALSSSFSAIAAPTTYLAPAAERDAAAGASKAYSHLSAKIPTALYDVDGLAERLDYDPEAAIAYVRDEIAYDPYLGVMRGPEGTISAAAGSSWDQAVLLAALINSMAGEAMLVKGKLKTGDAERLLITSLQPRDALPTPLSTDDVTRALKPYVPQAKLASITRKSKEDEASEPARIAGLSKDAADLARRLTSRLNSAGVELATSDMQETRALIDEVAEEYVWVRYRETPNDPWQDIHPAFQGVADPVVTPEEYLAGSVPEDRLHQVEIRLEIERKTGSKLERVSIMEPYRRPAANLARTQISIGITPNTVRPDGEASYFLPIVNQMLPERAQAFTLLGQAASAEDVAAGPAVFATVSGKFGDVAGTLGSTSGDAENAPHLSGVILTVLYIAPGGKTMRVERRLTDFRGGMPEHPSQKVSFHGIFDVNVGPENGARAMKELLDATAVTVRSLPYYKALIDGKITPEDVVEHPAFSAEQTKRLWQAMLLAGNSFNEGAPDGARLLRTAPMISMQRTEHSVNENGIFQQSVDILVDGTRALSQAGGQARLSPQGNLVQGLRTTLVEHSLGHGSENADWRKLRVDTVLKDQASAEAWSREAGFSPWLHDRLMADMAHGETLIMLKTDTVTRPRWWRIDARTGQTLGMGGTGGSALKEYDDLKKFISGGLTAAGLAYGVNSCVSSYSDDPGMLACCTAGNVALTAATGAATNAGNALLAGGLKNIGASALAIVATELKFEVTVGLVSSTLPIPDEVCGAILK</sequence>
<feature type="signal peptide" evidence="1">
    <location>
        <begin position="1"/>
        <end position="18"/>
    </location>
</feature>
<dbReference type="PATRIC" id="fig|1280946.3.peg.2553"/>
<dbReference type="STRING" id="1280946.HY29_16975"/>
<gene>
    <name evidence="2" type="ORF">HY29_16975</name>
</gene>
<accession>A0A062U5K3</accession>
<proteinExistence type="predicted"/>
<evidence type="ECO:0000256" key="1">
    <source>
        <dbReference type="SAM" id="SignalP"/>
    </source>
</evidence>
<evidence type="ECO:0000313" key="2">
    <source>
        <dbReference type="EMBL" id="KCZ53562.1"/>
    </source>
</evidence>
<dbReference type="AlphaFoldDB" id="A0A062U5K3"/>
<evidence type="ECO:0000313" key="3">
    <source>
        <dbReference type="Proteomes" id="UP000027037"/>
    </source>
</evidence>
<keyword evidence="3" id="KW-1185">Reference proteome</keyword>
<organism evidence="2 3">
    <name type="scientific">Hyphomonas beringensis</name>
    <dbReference type="NCBI Taxonomy" id="1280946"/>
    <lineage>
        <taxon>Bacteria</taxon>
        <taxon>Pseudomonadati</taxon>
        <taxon>Pseudomonadota</taxon>
        <taxon>Alphaproteobacteria</taxon>
        <taxon>Hyphomonadales</taxon>
        <taxon>Hyphomonadaceae</taxon>
        <taxon>Hyphomonas</taxon>
    </lineage>
</organism>
<feature type="chain" id="PRO_5001618874" evidence="1">
    <location>
        <begin position="19"/>
        <end position="764"/>
    </location>
</feature>
<keyword evidence="1" id="KW-0732">Signal</keyword>
<dbReference type="EMBL" id="AWFF01000052">
    <property type="protein sequence ID" value="KCZ53562.1"/>
    <property type="molecule type" value="Genomic_DNA"/>
</dbReference>
<dbReference type="Proteomes" id="UP000027037">
    <property type="component" value="Unassembled WGS sequence"/>
</dbReference>
<reference evidence="2 3" key="1">
    <citation type="journal article" date="2014" name="Antonie Van Leeuwenhoek">
        <title>Hyphomonas beringensis sp. nov. and Hyphomonas chukchiensis sp. nov., isolated from surface seawater of the Bering Sea and Chukchi Sea.</title>
        <authorList>
            <person name="Li C."/>
            <person name="Lai Q."/>
            <person name="Li G."/>
            <person name="Dong C."/>
            <person name="Wang J."/>
            <person name="Liao Y."/>
            <person name="Shao Z."/>
        </authorList>
    </citation>
    <scope>NUCLEOTIDE SEQUENCE [LARGE SCALE GENOMIC DNA]</scope>
    <source>
        <strain evidence="2 3">25B14_1</strain>
    </source>
</reference>
<name>A0A062U5K3_9PROT</name>
<protein>
    <submittedName>
        <fullName evidence="2">Uncharacterized protein</fullName>
    </submittedName>
</protein>
<dbReference type="eggNOG" id="ENOG502ZFX0">
    <property type="taxonomic scope" value="Bacteria"/>
</dbReference>
<comment type="caution">
    <text evidence="2">The sequence shown here is derived from an EMBL/GenBank/DDBJ whole genome shotgun (WGS) entry which is preliminary data.</text>
</comment>